<dbReference type="SMART" id="SM00509">
    <property type="entry name" value="TFS2N"/>
    <property type="match status" value="1"/>
</dbReference>
<dbReference type="OMA" id="RFVVMTH"/>
<dbReference type="Pfam" id="PF07500">
    <property type="entry name" value="TFIIS_M"/>
    <property type="match status" value="1"/>
</dbReference>
<gene>
    <name evidence="18" type="ORF">LELG_01589</name>
</gene>
<dbReference type="OrthoDB" id="44867at2759"/>
<dbReference type="PROSITE" id="PS00466">
    <property type="entry name" value="ZF_TFIIS_1"/>
    <property type="match status" value="1"/>
</dbReference>
<keyword evidence="6 13" id="KW-0805">Transcription regulation</keyword>
<evidence type="ECO:0000256" key="5">
    <source>
        <dbReference type="ARBA" id="ARBA00022833"/>
    </source>
</evidence>
<dbReference type="HOGENOM" id="CLU_037637_1_0_1"/>
<evidence type="ECO:0000256" key="9">
    <source>
        <dbReference type="ARBA" id="ARBA00023242"/>
    </source>
</evidence>
<evidence type="ECO:0000256" key="12">
    <source>
        <dbReference type="PROSITE-ProRule" id="PRU00649"/>
    </source>
</evidence>
<dbReference type="EMBL" id="CH981525">
    <property type="protein sequence ID" value="EDK43411.1"/>
    <property type="molecule type" value="Genomic_DNA"/>
</dbReference>
<keyword evidence="5 13" id="KW-0862">Zinc</keyword>
<dbReference type="PROSITE" id="PS51319">
    <property type="entry name" value="TFIIS_N"/>
    <property type="match status" value="1"/>
</dbReference>
<dbReference type="GO" id="GO:0031440">
    <property type="term" value="P:regulation of mRNA 3'-end processing"/>
    <property type="evidence" value="ECO:0007669"/>
    <property type="project" value="EnsemblFungi"/>
</dbReference>
<keyword evidence="9 12" id="KW-0539">Nucleus</keyword>
<dbReference type="GO" id="GO:0031564">
    <property type="term" value="P:transcription antitermination"/>
    <property type="evidence" value="ECO:0007669"/>
    <property type="project" value="EnsemblFungi"/>
</dbReference>
<proteinExistence type="inferred from homology"/>
<feature type="domain" description="TFIIS central" evidence="17">
    <location>
        <begin position="162"/>
        <end position="277"/>
    </location>
</feature>
<dbReference type="GO" id="GO:0032968">
    <property type="term" value="P:positive regulation of transcription elongation by RNA polymerase II"/>
    <property type="evidence" value="ECO:0007669"/>
    <property type="project" value="EnsemblFungi"/>
</dbReference>
<dbReference type="SUPFAM" id="SSF57783">
    <property type="entry name" value="Zinc beta-ribbon"/>
    <property type="match status" value="1"/>
</dbReference>
<dbReference type="GO" id="GO:0005634">
    <property type="term" value="C:nucleus"/>
    <property type="evidence" value="ECO:0007669"/>
    <property type="project" value="UniProtKB-SubCell"/>
</dbReference>
<evidence type="ECO:0000256" key="2">
    <source>
        <dbReference type="ARBA" id="ARBA00009647"/>
    </source>
</evidence>
<evidence type="ECO:0000256" key="1">
    <source>
        <dbReference type="ARBA" id="ARBA00004123"/>
    </source>
</evidence>
<dbReference type="GO" id="GO:0001139">
    <property type="term" value="F:RNA polymerase II complex recruiting activity"/>
    <property type="evidence" value="ECO:0007669"/>
    <property type="project" value="EnsemblFungi"/>
</dbReference>
<dbReference type="Gene3D" id="1.20.930.10">
    <property type="entry name" value="Conserved domain common to transcription factors TFIIS, elongin A, CRSP70"/>
    <property type="match status" value="1"/>
</dbReference>
<dbReference type="eggNOG" id="KOG1105">
    <property type="taxonomic scope" value="Eukaryota"/>
</dbReference>
<dbReference type="CDD" id="cd13749">
    <property type="entry name" value="Zn-ribbon_TFIIS"/>
    <property type="match status" value="1"/>
</dbReference>
<dbReference type="GO" id="GO:0006362">
    <property type="term" value="P:transcription elongation by RNA polymerase I"/>
    <property type="evidence" value="ECO:0007669"/>
    <property type="project" value="EnsemblFungi"/>
</dbReference>
<evidence type="ECO:0000259" key="17">
    <source>
        <dbReference type="PROSITE" id="PS51321"/>
    </source>
</evidence>
<evidence type="ECO:0000256" key="8">
    <source>
        <dbReference type="ARBA" id="ARBA00023163"/>
    </source>
</evidence>
<evidence type="ECO:0000256" key="7">
    <source>
        <dbReference type="ARBA" id="ARBA00023125"/>
    </source>
</evidence>
<dbReference type="STRING" id="379508.A5DW53"/>
<evidence type="ECO:0000256" key="11">
    <source>
        <dbReference type="PROSITE-ProRule" id="PRU00472"/>
    </source>
</evidence>
<reference evidence="18 19" key="1">
    <citation type="journal article" date="2009" name="Nature">
        <title>Evolution of pathogenicity and sexual reproduction in eight Candida genomes.</title>
        <authorList>
            <person name="Butler G."/>
            <person name="Rasmussen M.D."/>
            <person name="Lin M.F."/>
            <person name="Santos M.A."/>
            <person name="Sakthikumar S."/>
            <person name="Munro C.A."/>
            <person name="Rheinbay E."/>
            <person name="Grabherr M."/>
            <person name="Forche A."/>
            <person name="Reedy J.L."/>
            <person name="Agrafioti I."/>
            <person name="Arnaud M.B."/>
            <person name="Bates S."/>
            <person name="Brown A.J."/>
            <person name="Brunke S."/>
            <person name="Costanzo M.C."/>
            <person name="Fitzpatrick D.A."/>
            <person name="de Groot P.W."/>
            <person name="Harris D."/>
            <person name="Hoyer L.L."/>
            <person name="Hube B."/>
            <person name="Klis F.M."/>
            <person name="Kodira C."/>
            <person name="Lennard N."/>
            <person name="Logue M.E."/>
            <person name="Martin R."/>
            <person name="Neiman A.M."/>
            <person name="Nikolaou E."/>
            <person name="Quail M.A."/>
            <person name="Quinn J."/>
            <person name="Santos M.C."/>
            <person name="Schmitzberger F.F."/>
            <person name="Sherlock G."/>
            <person name="Shah P."/>
            <person name="Silverstein K.A."/>
            <person name="Skrzypek M.S."/>
            <person name="Soll D."/>
            <person name="Staggs R."/>
            <person name="Stansfield I."/>
            <person name="Stumpf M.P."/>
            <person name="Sudbery P.E."/>
            <person name="Srikantha T."/>
            <person name="Zeng Q."/>
            <person name="Berman J."/>
            <person name="Berriman M."/>
            <person name="Heitman J."/>
            <person name="Gow N.A."/>
            <person name="Lorenz M.C."/>
            <person name="Birren B.W."/>
            <person name="Kellis M."/>
            <person name="Cuomo C.A."/>
        </authorList>
    </citation>
    <scope>NUCLEOTIDE SEQUENCE [LARGE SCALE GENOMIC DNA]</scope>
    <source>
        <strain evidence="19">ATCC 11503 / BCRC 21390 / CBS 2605 / JCM 1781 / NBRC 1676 / NRRL YB-4239</strain>
    </source>
</reference>
<evidence type="ECO:0000259" key="15">
    <source>
        <dbReference type="PROSITE" id="PS51133"/>
    </source>
</evidence>
<dbReference type="PIRSF" id="PIRSF006704">
    <property type="entry name" value="TF_IIS"/>
    <property type="match status" value="1"/>
</dbReference>
<evidence type="ECO:0000259" key="16">
    <source>
        <dbReference type="PROSITE" id="PS51319"/>
    </source>
</evidence>
<dbReference type="GO" id="GO:0000977">
    <property type="term" value="F:RNA polymerase II transcription regulatory region sequence-specific DNA binding"/>
    <property type="evidence" value="ECO:0007669"/>
    <property type="project" value="EnsemblFungi"/>
</dbReference>
<dbReference type="InterPro" id="IPR006289">
    <property type="entry name" value="TFSII"/>
</dbReference>
<comment type="similarity">
    <text evidence="2 13">Belongs to the TFS-II family.</text>
</comment>
<evidence type="ECO:0000256" key="10">
    <source>
        <dbReference type="ARBA" id="ARBA00025408"/>
    </source>
</evidence>
<dbReference type="KEGG" id="lel:PVL30_001563"/>
<dbReference type="NCBIfam" id="TIGR01385">
    <property type="entry name" value="TFSII"/>
    <property type="match status" value="1"/>
</dbReference>
<dbReference type="GO" id="GO:0042797">
    <property type="term" value="P:tRNA transcription by RNA polymerase III"/>
    <property type="evidence" value="ECO:0007669"/>
    <property type="project" value="EnsemblFungi"/>
</dbReference>
<dbReference type="PANTHER" id="PTHR11477">
    <property type="entry name" value="TRANSCRIPTION FACTOR S-II ZINC FINGER DOMAIN-CONTAINING PROTEIN"/>
    <property type="match status" value="1"/>
</dbReference>
<dbReference type="GeneID" id="5234316"/>
<dbReference type="FunFam" id="1.20.930.10:FF:000007">
    <property type="entry name" value="Transcription elongation factor S-II"/>
    <property type="match status" value="1"/>
</dbReference>
<dbReference type="PROSITE" id="PS51321">
    <property type="entry name" value="TFIIS_CENTRAL"/>
    <property type="match status" value="1"/>
</dbReference>
<keyword evidence="8 13" id="KW-0804">Transcription</keyword>
<dbReference type="Proteomes" id="UP000001996">
    <property type="component" value="Unassembled WGS sequence"/>
</dbReference>
<evidence type="ECO:0000256" key="14">
    <source>
        <dbReference type="SAM" id="MobiDB-lite"/>
    </source>
</evidence>
<dbReference type="GO" id="GO:0008270">
    <property type="term" value="F:zinc ion binding"/>
    <property type="evidence" value="ECO:0007669"/>
    <property type="project" value="UniProtKB-UniRule"/>
</dbReference>
<keyword evidence="19" id="KW-1185">Reference proteome</keyword>
<dbReference type="InterPro" id="IPR003617">
    <property type="entry name" value="TFIIS/CRSP70_N_sub"/>
</dbReference>
<dbReference type="InterPro" id="IPR001222">
    <property type="entry name" value="Znf_TFIIS"/>
</dbReference>
<keyword evidence="4 11" id="KW-0863">Zinc-finger</keyword>
<dbReference type="GO" id="GO:0001193">
    <property type="term" value="P:maintenance of transcriptional fidelity during transcription elongation by RNA polymerase II"/>
    <property type="evidence" value="ECO:0007669"/>
    <property type="project" value="EnsemblFungi"/>
</dbReference>
<accession>A5DW53</accession>
<keyword evidence="7 13" id="KW-0238">DNA-binding</keyword>
<comment type="function">
    <text evidence="10">Necessary for efficient RNA polymerase II transcription elongation past template-encoded arresting sites. The arresting sites in DNA have the property of trapping a certain fraction of elongating RNA polymerases that pass through, resulting in locked ternary complexes. Cleavage of the nascent transcript by S-II allows the resumption of elongation from the new 3'-terminus.</text>
</comment>
<dbReference type="SUPFAM" id="SSF46942">
    <property type="entry name" value="Elongation factor TFIIS domain 2"/>
    <property type="match status" value="1"/>
</dbReference>
<feature type="domain" description="TFIIS-type" evidence="15">
    <location>
        <begin position="280"/>
        <end position="320"/>
    </location>
</feature>
<dbReference type="FunFam" id="2.20.25.10:FF:000001">
    <property type="entry name" value="Probable Transcription elongation factor S-II"/>
    <property type="match status" value="1"/>
</dbReference>
<dbReference type="SMART" id="SM00510">
    <property type="entry name" value="TFS2M"/>
    <property type="match status" value="1"/>
</dbReference>
<organism evidence="18 19">
    <name type="scientific">Lodderomyces elongisporus (strain ATCC 11503 / CBS 2605 / JCM 1781 / NBRC 1676 / NRRL YB-4239)</name>
    <name type="common">Yeast</name>
    <name type="synonym">Saccharomyces elongisporus</name>
    <dbReference type="NCBI Taxonomy" id="379508"/>
    <lineage>
        <taxon>Eukaryota</taxon>
        <taxon>Fungi</taxon>
        <taxon>Dikarya</taxon>
        <taxon>Ascomycota</taxon>
        <taxon>Saccharomycotina</taxon>
        <taxon>Pichiomycetes</taxon>
        <taxon>Debaryomycetaceae</taxon>
        <taxon>Candida/Lodderomyces clade</taxon>
        <taxon>Lodderomyces</taxon>
    </lineage>
</organism>
<dbReference type="SUPFAM" id="SSF47676">
    <property type="entry name" value="Conserved domain common to transcription factors TFIIS, elongin A, CRSP70"/>
    <property type="match status" value="1"/>
</dbReference>
<dbReference type="GO" id="GO:0045899">
    <property type="term" value="P:positive regulation of RNA polymerase II transcription preinitiation complex assembly"/>
    <property type="evidence" value="ECO:0007669"/>
    <property type="project" value="EnsemblFungi"/>
</dbReference>
<evidence type="ECO:0000256" key="6">
    <source>
        <dbReference type="ARBA" id="ARBA00023015"/>
    </source>
</evidence>
<feature type="region of interest" description="Disordered" evidence="14">
    <location>
        <begin position="83"/>
        <end position="157"/>
    </location>
</feature>
<dbReference type="InterPro" id="IPR035441">
    <property type="entry name" value="TFIIS/LEDGF_dom_sf"/>
</dbReference>
<keyword evidence="3 13" id="KW-0479">Metal-binding</keyword>
<comment type="subcellular location">
    <subcellularLocation>
        <location evidence="1 12 13">Nucleus</location>
    </subcellularLocation>
</comment>
<dbReference type="InterPro" id="IPR003618">
    <property type="entry name" value="TFIIS_cen_dom"/>
</dbReference>
<evidence type="ECO:0000256" key="3">
    <source>
        <dbReference type="ARBA" id="ARBA00022723"/>
    </source>
</evidence>
<dbReference type="VEuPathDB" id="FungiDB:LELG_01589"/>
<dbReference type="SMART" id="SM00440">
    <property type="entry name" value="ZnF_C2C2"/>
    <property type="match status" value="1"/>
</dbReference>
<evidence type="ECO:0000256" key="4">
    <source>
        <dbReference type="ARBA" id="ARBA00022771"/>
    </source>
</evidence>
<dbReference type="GO" id="GO:0005737">
    <property type="term" value="C:cytoplasm"/>
    <property type="evidence" value="ECO:0007669"/>
    <property type="project" value="EnsemblFungi"/>
</dbReference>
<dbReference type="InterPro" id="IPR017923">
    <property type="entry name" value="TFIIS_N"/>
</dbReference>
<dbReference type="Pfam" id="PF01096">
    <property type="entry name" value="Zn_ribbon_TFIIS"/>
    <property type="match status" value="1"/>
</dbReference>
<feature type="compositionally biased region" description="Polar residues" evidence="14">
    <location>
        <begin position="128"/>
        <end position="141"/>
    </location>
</feature>
<dbReference type="PANTHER" id="PTHR11477:SF0">
    <property type="entry name" value="IP08861P-RELATED"/>
    <property type="match status" value="1"/>
</dbReference>
<sequence length="322" mass="35557">MDSKEVKSTVSNLEKTKDDATILKLLNILNDEVQPTEKLLRETKVGIAVNKYRTHSNAQVSLLVKKMIRGWRDAVQAEKESKKKALASSSSSSSLSSSAAGAGAASTSASTSASSTTASTTTAKGASNDTTSSASGPSLRSYTGPRDAKKDGVNTQLYDNDTRNASVVALYASLAVDREDPSKHIVAVAAEIESAVFKNEYLKVNEAYRNKLRTFVMQLRNKKNPELRERLLTRQITAERFIKMSPNEMAPEELKKEIEKMHKQNLFDAQGATEKRAVTDRFTCGKCKHKKVSYYQMQTRSADEPLTTFCTCENCGNRWKFS</sequence>
<dbReference type="AlphaFoldDB" id="A5DW53"/>
<dbReference type="Gene3D" id="1.10.472.30">
    <property type="entry name" value="Transcription elongation factor S-II, central domain"/>
    <property type="match status" value="1"/>
</dbReference>
<dbReference type="InterPro" id="IPR036575">
    <property type="entry name" value="TFIIS_cen_dom_sf"/>
</dbReference>
<feature type="compositionally biased region" description="Low complexity" evidence="14">
    <location>
        <begin position="86"/>
        <end position="127"/>
    </location>
</feature>
<evidence type="ECO:0000256" key="13">
    <source>
        <dbReference type="RuleBase" id="RU368078"/>
    </source>
</evidence>
<dbReference type="Pfam" id="PF08711">
    <property type="entry name" value="Med26"/>
    <property type="match status" value="1"/>
</dbReference>
<evidence type="ECO:0000313" key="19">
    <source>
        <dbReference type="Proteomes" id="UP000001996"/>
    </source>
</evidence>
<dbReference type="InParanoid" id="A5DW53"/>
<dbReference type="Gene3D" id="2.20.25.10">
    <property type="match status" value="1"/>
</dbReference>
<dbReference type="FunCoup" id="A5DW53">
    <property type="interactions" value="925"/>
</dbReference>
<dbReference type="InterPro" id="IPR035100">
    <property type="entry name" value="TF_IIS-typ"/>
</dbReference>
<evidence type="ECO:0000313" key="18">
    <source>
        <dbReference type="EMBL" id="EDK43411.1"/>
    </source>
</evidence>
<name>A5DW53_LODEL</name>
<dbReference type="FunFam" id="1.10.472.30:FF:000003">
    <property type="entry name" value="Transcription elongation factor S-II"/>
    <property type="match status" value="1"/>
</dbReference>
<dbReference type="PROSITE" id="PS51133">
    <property type="entry name" value="ZF_TFIIS_2"/>
    <property type="match status" value="1"/>
</dbReference>
<feature type="domain" description="TFIIS N-terminal" evidence="16">
    <location>
        <begin position="1"/>
        <end position="78"/>
    </location>
</feature>
<protein>
    <recommendedName>
        <fullName evidence="13">Transcription elongation factor</fullName>
    </recommendedName>
</protein>